<name>A0A6J5M6V3_9CAUD</name>
<proteinExistence type="predicted"/>
<dbReference type="EMBL" id="LR796388">
    <property type="protein sequence ID" value="CAB4141237.1"/>
    <property type="molecule type" value="Genomic_DNA"/>
</dbReference>
<organism evidence="2">
    <name type="scientific">uncultured Caudovirales phage</name>
    <dbReference type="NCBI Taxonomy" id="2100421"/>
    <lineage>
        <taxon>Viruses</taxon>
        <taxon>Duplodnaviria</taxon>
        <taxon>Heunggongvirae</taxon>
        <taxon>Uroviricota</taxon>
        <taxon>Caudoviricetes</taxon>
        <taxon>Peduoviridae</taxon>
        <taxon>Maltschvirus</taxon>
        <taxon>Maltschvirus maltsch</taxon>
    </lineage>
</organism>
<reference evidence="2" key="1">
    <citation type="submission" date="2020-04" db="EMBL/GenBank/DDBJ databases">
        <authorList>
            <person name="Chiriac C."/>
            <person name="Salcher M."/>
            <person name="Ghai R."/>
            <person name="Kavagutti S V."/>
        </authorList>
    </citation>
    <scope>NUCLEOTIDE SEQUENCE</scope>
</reference>
<gene>
    <name evidence="2" type="ORF">UFOVP410_76</name>
</gene>
<sequence>MSILVLLKTLWDNKSSILIGLFVSLCISFYLYYSYSSNKIDSLLEKAKELSRIIEEKDFLIKNLKLDYDSIIASKDELLKTIDSTNKELDITRKKLFRQNSGKKSIDQLARKKTQLVENKINKATDDVIKCFEKISRNEGDC</sequence>
<protein>
    <submittedName>
        <fullName evidence="2">Uncharacterized protein</fullName>
    </submittedName>
</protein>
<evidence type="ECO:0000313" key="2">
    <source>
        <dbReference type="EMBL" id="CAB4141237.1"/>
    </source>
</evidence>
<keyword evidence="1" id="KW-0472">Membrane</keyword>
<keyword evidence="1" id="KW-0812">Transmembrane</keyword>
<accession>A0A6J5M6V3</accession>
<keyword evidence="1" id="KW-1133">Transmembrane helix</keyword>
<evidence type="ECO:0000256" key="1">
    <source>
        <dbReference type="SAM" id="Phobius"/>
    </source>
</evidence>
<feature type="transmembrane region" description="Helical" evidence="1">
    <location>
        <begin position="15"/>
        <end position="33"/>
    </location>
</feature>